<protein>
    <submittedName>
        <fullName evidence="1">Uncharacterized protein</fullName>
    </submittedName>
</protein>
<name>A0A0B1S358_OESDE</name>
<gene>
    <name evidence="1" type="ORF">OESDEN_22054</name>
</gene>
<accession>A0A0B1S358</accession>
<dbReference type="Proteomes" id="UP000053660">
    <property type="component" value="Unassembled WGS sequence"/>
</dbReference>
<keyword evidence="2" id="KW-1185">Reference proteome</keyword>
<organism evidence="1 2">
    <name type="scientific">Oesophagostomum dentatum</name>
    <name type="common">Nodular worm</name>
    <dbReference type="NCBI Taxonomy" id="61180"/>
    <lineage>
        <taxon>Eukaryota</taxon>
        <taxon>Metazoa</taxon>
        <taxon>Ecdysozoa</taxon>
        <taxon>Nematoda</taxon>
        <taxon>Chromadorea</taxon>
        <taxon>Rhabditida</taxon>
        <taxon>Rhabditina</taxon>
        <taxon>Rhabditomorpha</taxon>
        <taxon>Strongyloidea</taxon>
        <taxon>Strongylidae</taxon>
        <taxon>Oesophagostomum</taxon>
    </lineage>
</organism>
<reference evidence="1 2" key="1">
    <citation type="submission" date="2014-03" db="EMBL/GenBank/DDBJ databases">
        <title>Draft genome of the hookworm Oesophagostomum dentatum.</title>
        <authorList>
            <person name="Mitreva M."/>
        </authorList>
    </citation>
    <scope>NUCLEOTIDE SEQUENCE [LARGE SCALE GENOMIC DNA]</scope>
    <source>
        <strain evidence="1 2">OD-Hann</strain>
    </source>
</reference>
<evidence type="ECO:0000313" key="2">
    <source>
        <dbReference type="Proteomes" id="UP000053660"/>
    </source>
</evidence>
<proteinExistence type="predicted"/>
<sequence length="27" mass="3456">MDIFLRSMPWMRFSRTCFFSRKRPDDE</sequence>
<dbReference type="EMBL" id="KN609884">
    <property type="protein sequence ID" value="KHJ78326.1"/>
    <property type="molecule type" value="Genomic_DNA"/>
</dbReference>
<evidence type="ECO:0000313" key="1">
    <source>
        <dbReference type="EMBL" id="KHJ78326.1"/>
    </source>
</evidence>
<dbReference type="AlphaFoldDB" id="A0A0B1S358"/>